<gene>
    <name evidence="1" type="ORF">FIV01_09575</name>
</gene>
<sequence length="69" mass="7909">MDQIDRETDFKNNSMGFLKDAFPNFTTETVLEYMFGDAVEKGIESEQQKIDQYIGEQALKGSGMFGFLR</sequence>
<evidence type="ECO:0000313" key="2">
    <source>
        <dbReference type="Proteomes" id="UP000326936"/>
    </source>
</evidence>
<dbReference type="RefSeq" id="WP_152430782.1">
    <property type="nucleotide sequence ID" value="NZ_CBCSDK010000007.1"/>
</dbReference>
<keyword evidence="2" id="KW-1185">Reference proteome</keyword>
<evidence type="ECO:0000313" key="1">
    <source>
        <dbReference type="EMBL" id="QFT26677.1"/>
    </source>
</evidence>
<accession>A0A5P9CLR4</accession>
<dbReference type="AlphaFoldDB" id="A0A5P9CLR4"/>
<protein>
    <submittedName>
        <fullName evidence="1">Uncharacterized protein</fullName>
    </submittedName>
</protein>
<dbReference type="EMBL" id="CP045350">
    <property type="protein sequence ID" value="QFT26677.1"/>
    <property type="molecule type" value="Genomic_DNA"/>
</dbReference>
<dbReference type="Proteomes" id="UP000326936">
    <property type="component" value="Chromosome"/>
</dbReference>
<dbReference type="KEGG" id="vaq:FIV01_09575"/>
<proteinExistence type="predicted"/>
<name>A0A5P9CLR4_9VIBR</name>
<organism evidence="1 2">
    <name type="scientific">Vibrio aquimaris</name>
    <dbReference type="NCBI Taxonomy" id="2587862"/>
    <lineage>
        <taxon>Bacteria</taxon>
        <taxon>Pseudomonadati</taxon>
        <taxon>Pseudomonadota</taxon>
        <taxon>Gammaproteobacteria</taxon>
        <taxon>Vibrionales</taxon>
        <taxon>Vibrionaceae</taxon>
        <taxon>Vibrio</taxon>
    </lineage>
</organism>
<reference evidence="1 2" key="1">
    <citation type="submission" date="2019-10" db="EMBL/GenBank/DDBJ databases">
        <title>Complete genome sequence of Vibrio sp. strain THAF100, isolated from non-filtered water from the water column of tank 6 of a marine aquarium containing stony-coral fragments. Water maintained at 26 degree C.</title>
        <authorList>
            <person name="Ruckert C."/>
            <person name="Franco A."/>
            <person name="Kalinowski J."/>
            <person name="Glaeser S."/>
        </authorList>
    </citation>
    <scope>NUCLEOTIDE SEQUENCE [LARGE SCALE GENOMIC DNA]</scope>
    <source>
        <strain evidence="1 2">THAF100</strain>
    </source>
</reference>